<dbReference type="OrthoDB" id="18388at2759"/>
<feature type="compositionally biased region" description="Basic and acidic residues" evidence="1">
    <location>
        <begin position="412"/>
        <end position="426"/>
    </location>
</feature>
<dbReference type="FunCoup" id="A0A7M7K3P1">
    <property type="interactions" value="971"/>
</dbReference>
<evidence type="ECO:0000256" key="1">
    <source>
        <dbReference type="SAM" id="MobiDB-lite"/>
    </source>
</evidence>
<dbReference type="RefSeq" id="XP_022661171.1">
    <property type="nucleotide sequence ID" value="XM_022805436.1"/>
</dbReference>
<dbReference type="SMART" id="SM00320">
    <property type="entry name" value="WD40"/>
    <property type="match status" value="5"/>
</dbReference>
<accession>A0A7M7K3P1</accession>
<dbReference type="Pfam" id="PF00400">
    <property type="entry name" value="WD40"/>
    <property type="match status" value="1"/>
</dbReference>
<dbReference type="KEGG" id="vde:111250341"/>
<dbReference type="InParanoid" id="A0A7M7K3P1"/>
<dbReference type="GO" id="GO:0030687">
    <property type="term" value="C:preribosome, large subunit precursor"/>
    <property type="evidence" value="ECO:0007669"/>
    <property type="project" value="TreeGrafter"/>
</dbReference>
<dbReference type="Proteomes" id="UP000594260">
    <property type="component" value="Unplaced"/>
</dbReference>
<dbReference type="InterPro" id="IPR037379">
    <property type="entry name" value="WDR74/Nsa1"/>
</dbReference>
<evidence type="ECO:0000313" key="3">
    <source>
        <dbReference type="Proteomes" id="UP000594260"/>
    </source>
</evidence>
<protein>
    <recommendedName>
        <fullName evidence="4">WD repeat-containing protein 74</fullName>
    </recommendedName>
</protein>
<dbReference type="InterPro" id="IPR015943">
    <property type="entry name" value="WD40/YVTN_repeat-like_dom_sf"/>
</dbReference>
<proteinExistence type="predicted"/>
<evidence type="ECO:0008006" key="4">
    <source>
        <dbReference type="Google" id="ProtNLM"/>
    </source>
</evidence>
<organism evidence="2 3">
    <name type="scientific">Varroa destructor</name>
    <name type="common">Honeybee mite</name>
    <dbReference type="NCBI Taxonomy" id="109461"/>
    <lineage>
        <taxon>Eukaryota</taxon>
        <taxon>Metazoa</taxon>
        <taxon>Ecdysozoa</taxon>
        <taxon>Arthropoda</taxon>
        <taxon>Chelicerata</taxon>
        <taxon>Arachnida</taxon>
        <taxon>Acari</taxon>
        <taxon>Parasitiformes</taxon>
        <taxon>Mesostigmata</taxon>
        <taxon>Gamasina</taxon>
        <taxon>Dermanyssoidea</taxon>
        <taxon>Varroidae</taxon>
        <taxon>Varroa</taxon>
    </lineage>
</organism>
<dbReference type="AlphaFoldDB" id="A0A7M7K3P1"/>
<dbReference type="PANTHER" id="PTHR16038:SF4">
    <property type="entry name" value="WD REPEAT-CONTAINING PROTEIN 74"/>
    <property type="match status" value="1"/>
</dbReference>
<dbReference type="SUPFAM" id="SSF50978">
    <property type="entry name" value="WD40 repeat-like"/>
    <property type="match status" value="1"/>
</dbReference>
<dbReference type="OMA" id="KNVCRMR"/>
<dbReference type="EnsemblMetazoa" id="XM_022805436">
    <property type="protein sequence ID" value="XP_022661171"/>
    <property type="gene ID" value="LOC111250341"/>
</dbReference>
<dbReference type="GeneID" id="111250341"/>
<reference evidence="2" key="1">
    <citation type="submission" date="2021-01" db="UniProtKB">
        <authorList>
            <consortium name="EnsemblMetazoa"/>
        </authorList>
    </citation>
    <scope>IDENTIFICATION</scope>
</reference>
<dbReference type="PANTHER" id="PTHR16038">
    <property type="entry name" value="NOP SEVEN ASSOCIATED PROTEIN 1"/>
    <property type="match status" value="1"/>
</dbReference>
<keyword evidence="3" id="KW-1185">Reference proteome</keyword>
<evidence type="ECO:0000313" key="2">
    <source>
        <dbReference type="EnsemblMetazoa" id="XP_022661171"/>
    </source>
</evidence>
<dbReference type="GO" id="GO:0042273">
    <property type="term" value="P:ribosomal large subunit biogenesis"/>
    <property type="evidence" value="ECO:0007669"/>
    <property type="project" value="InterPro"/>
</dbReference>
<sequence length="437" mass="49830">MNTGTGAMYHVYCGAETGLLKGVNTAKKMFLNLNKSADLNRDYEITALLWANTEETHIHCALRKQVVKTYDAQSGLLLKTVDVQAGEGSIKGLEMMGDALVTCSQSGAFRVWRPSREIIDEHIPELELDVGPNIFRMRRNPTSEQIFATGGKENELKLWDLNATEKPVFVAKNVRNDHLDLRVPVWVTDLRFWEDSKVVVGTGYNKIRVYDTKCGQRRPVAEMPFDEYPITCLSLAGERNPSCVLVGNTHGRVALFDIRKQRIVHCFKGFAGSVRAVEVHPLKPYVVSCSLDRFLRVHDFERHLLLSKIYLKSRLSSLLLRTAGGKHSIRLEEEEEEKRRVEEEQAMAVEEGQDNQDNKIQPDDGNDSDDQLWNRMGLMKEEAESGIESDDEINESALLSHERQKRKRQRQRKSEKNNAEIKKIRDSGSVQQQQIDH</sequence>
<dbReference type="InterPro" id="IPR036322">
    <property type="entry name" value="WD40_repeat_dom_sf"/>
</dbReference>
<dbReference type="CDD" id="cd22857">
    <property type="entry name" value="WDR74"/>
    <property type="match status" value="1"/>
</dbReference>
<dbReference type="Gene3D" id="2.130.10.10">
    <property type="entry name" value="YVTN repeat-like/Quinoprotein amine dehydrogenase"/>
    <property type="match status" value="2"/>
</dbReference>
<feature type="compositionally biased region" description="Polar residues" evidence="1">
    <location>
        <begin position="428"/>
        <end position="437"/>
    </location>
</feature>
<feature type="region of interest" description="Disordered" evidence="1">
    <location>
        <begin position="331"/>
        <end position="437"/>
    </location>
</feature>
<feature type="compositionally biased region" description="Acidic residues" evidence="1">
    <location>
        <begin position="384"/>
        <end position="394"/>
    </location>
</feature>
<name>A0A7M7K3P1_VARDE</name>
<dbReference type="InterPro" id="IPR001680">
    <property type="entry name" value="WD40_rpt"/>
</dbReference>
<dbReference type="GO" id="GO:0005730">
    <property type="term" value="C:nucleolus"/>
    <property type="evidence" value="ECO:0007669"/>
    <property type="project" value="InterPro"/>
</dbReference>